<evidence type="ECO:0000313" key="1">
    <source>
        <dbReference type="EMBL" id="CAB0027773.1"/>
    </source>
</evidence>
<gene>
    <name evidence="1" type="ORF">TBRA_LOCUS3</name>
</gene>
<reference evidence="1 2" key="1">
    <citation type="submission" date="2020-02" db="EMBL/GenBank/DDBJ databases">
        <authorList>
            <person name="Ferguson B K."/>
        </authorList>
    </citation>
    <scope>NUCLEOTIDE SEQUENCE [LARGE SCALE GENOMIC DNA]</scope>
</reference>
<organism evidence="1 2">
    <name type="scientific">Trichogramma brassicae</name>
    <dbReference type="NCBI Taxonomy" id="86971"/>
    <lineage>
        <taxon>Eukaryota</taxon>
        <taxon>Metazoa</taxon>
        <taxon>Ecdysozoa</taxon>
        <taxon>Arthropoda</taxon>
        <taxon>Hexapoda</taxon>
        <taxon>Insecta</taxon>
        <taxon>Pterygota</taxon>
        <taxon>Neoptera</taxon>
        <taxon>Endopterygota</taxon>
        <taxon>Hymenoptera</taxon>
        <taxon>Apocrita</taxon>
        <taxon>Proctotrupomorpha</taxon>
        <taxon>Chalcidoidea</taxon>
        <taxon>Trichogrammatidae</taxon>
        <taxon>Trichogramma</taxon>
    </lineage>
</organism>
<sequence>MKTLQRLELATLEKNLCSCSWIICTCADRCPGKFMGTPITRAVWHVLVYSVVVVVTYEIQVSEEN</sequence>
<dbReference type="AlphaFoldDB" id="A0A6H5HTX0"/>
<name>A0A6H5HTX0_9HYME</name>
<dbReference type="EMBL" id="CADCXV010000001">
    <property type="protein sequence ID" value="CAB0027773.1"/>
    <property type="molecule type" value="Genomic_DNA"/>
</dbReference>
<protein>
    <submittedName>
        <fullName evidence="1">Uncharacterized protein</fullName>
    </submittedName>
</protein>
<keyword evidence="2" id="KW-1185">Reference proteome</keyword>
<evidence type="ECO:0000313" key="2">
    <source>
        <dbReference type="Proteomes" id="UP000479190"/>
    </source>
</evidence>
<accession>A0A6H5HTX0</accession>
<proteinExistence type="predicted"/>
<dbReference type="Proteomes" id="UP000479190">
    <property type="component" value="Unassembled WGS sequence"/>
</dbReference>